<dbReference type="AlphaFoldDB" id="A0A7C4AJS1"/>
<dbReference type="InterPro" id="IPR013983">
    <property type="entry name" value="Ald_Fedxn_OxRdtase_N"/>
</dbReference>
<evidence type="ECO:0000256" key="2">
    <source>
        <dbReference type="ARBA" id="ARBA00011032"/>
    </source>
</evidence>
<dbReference type="Gene3D" id="3.60.9.10">
    <property type="entry name" value="Aldehyde ferredoxin oxidoreductase, N-terminal domain"/>
    <property type="match status" value="1"/>
</dbReference>
<evidence type="ECO:0000256" key="3">
    <source>
        <dbReference type="ARBA" id="ARBA00022485"/>
    </source>
</evidence>
<dbReference type="Pfam" id="PF01314">
    <property type="entry name" value="AFOR_C"/>
    <property type="match status" value="1"/>
</dbReference>
<dbReference type="InterPro" id="IPR036021">
    <property type="entry name" value="Tungsten_al_ferr_oxy-like_C"/>
</dbReference>
<protein>
    <submittedName>
        <fullName evidence="10">Aldehyde:ferredoxin oxidoreductase</fullName>
    </submittedName>
</protein>
<comment type="caution">
    <text evidence="10">The sequence shown here is derived from an EMBL/GenBank/DDBJ whole genome shotgun (WGS) entry which is preliminary data.</text>
</comment>
<proteinExistence type="inferred from homology"/>
<dbReference type="InterPro" id="IPR051919">
    <property type="entry name" value="W-dependent_AOR"/>
</dbReference>
<dbReference type="PANTHER" id="PTHR30038">
    <property type="entry name" value="ALDEHYDE FERREDOXIN OXIDOREDUCTASE"/>
    <property type="match status" value="1"/>
</dbReference>
<name>A0A7C4AJS1_9BACT</name>
<dbReference type="InterPro" id="IPR001203">
    <property type="entry name" value="OxRdtase_Ald_Fedxn_C"/>
</dbReference>
<keyword evidence="7" id="KW-0411">Iron-sulfur</keyword>
<evidence type="ECO:0000259" key="9">
    <source>
        <dbReference type="SMART" id="SM00790"/>
    </source>
</evidence>
<dbReference type="InterPro" id="IPR036503">
    <property type="entry name" value="Ald_Fedxn_OxRdtase_N_sf"/>
</dbReference>
<evidence type="ECO:0000256" key="6">
    <source>
        <dbReference type="ARBA" id="ARBA00023004"/>
    </source>
</evidence>
<evidence type="ECO:0000256" key="4">
    <source>
        <dbReference type="ARBA" id="ARBA00022723"/>
    </source>
</evidence>
<dbReference type="GO" id="GO:0051539">
    <property type="term" value="F:4 iron, 4 sulfur cluster binding"/>
    <property type="evidence" value="ECO:0007669"/>
    <property type="project" value="UniProtKB-KW"/>
</dbReference>
<reference evidence="10" key="1">
    <citation type="journal article" date="2020" name="mSystems">
        <title>Genome- and Community-Level Interaction Insights into Carbon Utilization and Element Cycling Functions of Hydrothermarchaeota in Hydrothermal Sediment.</title>
        <authorList>
            <person name="Zhou Z."/>
            <person name="Liu Y."/>
            <person name="Xu W."/>
            <person name="Pan J."/>
            <person name="Luo Z.H."/>
            <person name="Li M."/>
        </authorList>
    </citation>
    <scope>NUCLEOTIDE SEQUENCE [LARGE SCALE GENOMIC DNA]</scope>
    <source>
        <strain evidence="10">SpSt-788</strain>
    </source>
</reference>
<accession>A0A7C4AJS1</accession>
<comment type="cofactor">
    <cofactor evidence="1">
        <name>[4Fe-4S] cluster</name>
        <dbReference type="ChEBI" id="CHEBI:49883"/>
    </cofactor>
</comment>
<feature type="domain" description="Aldehyde ferredoxin oxidoreductase N-terminal" evidence="9">
    <location>
        <begin position="9"/>
        <end position="209"/>
    </location>
</feature>
<dbReference type="SUPFAM" id="SSF48310">
    <property type="entry name" value="Aldehyde ferredoxin oxidoreductase, C-terminal domains"/>
    <property type="match status" value="1"/>
</dbReference>
<keyword evidence="3" id="KW-0004">4Fe-4S</keyword>
<dbReference type="SMART" id="SM00790">
    <property type="entry name" value="AFOR_N"/>
    <property type="match status" value="1"/>
</dbReference>
<evidence type="ECO:0000256" key="5">
    <source>
        <dbReference type="ARBA" id="ARBA00023002"/>
    </source>
</evidence>
<dbReference type="PANTHER" id="PTHR30038:SF8">
    <property type="entry name" value="ALDEHYDE FERREDOXIN OXIDOREDUCTASE"/>
    <property type="match status" value="1"/>
</dbReference>
<dbReference type="InterPro" id="IPR013985">
    <property type="entry name" value="Ald_Fedxn_OxRdtase_dom3"/>
</dbReference>
<dbReference type="GO" id="GO:0016625">
    <property type="term" value="F:oxidoreductase activity, acting on the aldehyde or oxo group of donors, iron-sulfur protein as acceptor"/>
    <property type="evidence" value="ECO:0007669"/>
    <property type="project" value="InterPro"/>
</dbReference>
<dbReference type="GO" id="GO:0009055">
    <property type="term" value="F:electron transfer activity"/>
    <property type="evidence" value="ECO:0007669"/>
    <property type="project" value="InterPro"/>
</dbReference>
<sequence length="586" mass="65692">MIDRDPLKNVLYIDLTKKRFWIEERRDLFLKYLGGSGVAIKLLEENCSADTDPFSPDNPVIFAVGPLNGVFPIASKTVAMFKSPHTGNLGESHAGGRSALALRMAGYGAIVIKGKSEKPCYIAIHGDKVYFRDATTLWGLTEGVSPARLIRKNEPGAGLRTIMRIGPAGERLISYACVTLETYRHFGRLGLGAVFGSKKLKAVVISGKKDLPVTDFKKYKEIYEELLHQLVKSEKMKKYHELGTSANVLPLSFSKGIPVKNLLTMDLQGIENISGENFAQKHLGRRVACSHCPVACIHLAALRKPYEDEPYFYRTVYLSYDYELIYALGSMLGITSSEDVLKLIEVVEDMGLDAISTGVVLAWITEAFEKGIINDKHTEGLIPEWGNVNIYAQFIRKIVYGQNEFYRYVGRGIDYASSKFGGKDFALTYAKNEMPGYHTGYASHLGYLFGARHSHLDSAGYSIDKEAMIKPMTAEQLVEKILSEEQWRQILSSLVICFFGREIYTADVIENCLRISGFNFNKEDLINIGREIYASKYRFKIKCGFNMDSLSLPQRVFETPSGNGLLNKDFTDRAIQLLKEKIKSLL</sequence>
<keyword evidence="4" id="KW-0479">Metal-binding</keyword>
<dbReference type="Gene3D" id="1.10.569.10">
    <property type="entry name" value="Aldehyde Ferredoxin Oxidoreductase Protein, subunit A, domain 2"/>
    <property type="match status" value="1"/>
</dbReference>
<dbReference type="SUPFAM" id="SSF56228">
    <property type="entry name" value="Aldehyde ferredoxin oxidoreductase, N-terminal domain"/>
    <property type="match status" value="1"/>
</dbReference>
<comment type="cofactor">
    <cofactor evidence="8">
        <name>tungstopterin</name>
        <dbReference type="ChEBI" id="CHEBI:30402"/>
    </cofactor>
</comment>
<evidence type="ECO:0000256" key="7">
    <source>
        <dbReference type="ARBA" id="ARBA00023014"/>
    </source>
</evidence>
<dbReference type="InterPro" id="IPR013984">
    <property type="entry name" value="Ald_Fedxn_OxRdtase_dom2"/>
</dbReference>
<dbReference type="GO" id="GO:0046872">
    <property type="term" value="F:metal ion binding"/>
    <property type="evidence" value="ECO:0007669"/>
    <property type="project" value="UniProtKB-KW"/>
</dbReference>
<evidence type="ECO:0000256" key="8">
    <source>
        <dbReference type="ARBA" id="ARBA00049934"/>
    </source>
</evidence>
<keyword evidence="5" id="KW-0560">Oxidoreductase</keyword>
<comment type="similarity">
    <text evidence="2">Belongs to the AOR/FOR family.</text>
</comment>
<evidence type="ECO:0000256" key="1">
    <source>
        <dbReference type="ARBA" id="ARBA00001966"/>
    </source>
</evidence>
<dbReference type="EMBL" id="DTHO01000050">
    <property type="protein sequence ID" value="HGG99693.1"/>
    <property type="molecule type" value="Genomic_DNA"/>
</dbReference>
<organism evidence="10">
    <name type="scientific">Thermodesulfovibrio aggregans</name>
    <dbReference type="NCBI Taxonomy" id="86166"/>
    <lineage>
        <taxon>Bacteria</taxon>
        <taxon>Pseudomonadati</taxon>
        <taxon>Nitrospirota</taxon>
        <taxon>Thermodesulfovibrionia</taxon>
        <taxon>Thermodesulfovibrionales</taxon>
        <taxon>Thermodesulfovibrionaceae</taxon>
        <taxon>Thermodesulfovibrio</taxon>
    </lineage>
</organism>
<gene>
    <name evidence="10" type="ORF">ENV75_04510</name>
</gene>
<dbReference type="Gene3D" id="1.10.599.10">
    <property type="entry name" value="Aldehyde Ferredoxin Oxidoreductase Protein, subunit A, domain 3"/>
    <property type="match status" value="1"/>
</dbReference>
<keyword evidence="6" id="KW-0408">Iron</keyword>
<dbReference type="Pfam" id="PF02730">
    <property type="entry name" value="AFOR_N"/>
    <property type="match status" value="1"/>
</dbReference>
<evidence type="ECO:0000313" key="10">
    <source>
        <dbReference type="EMBL" id="HGG99693.1"/>
    </source>
</evidence>